<feature type="transmembrane region" description="Helical" evidence="1">
    <location>
        <begin position="12"/>
        <end position="35"/>
    </location>
</feature>
<keyword evidence="1" id="KW-1133">Transmembrane helix</keyword>
<sequence length="45" mass="5134">MEEPVAGAEGYTLIWVMPWVVVIEKLGYFCCLLVAHYSSHLYSEV</sequence>
<reference evidence="2" key="2">
    <citation type="journal article" date="2015" name="Data Brief">
        <title>Shoot transcriptome of the giant reed, Arundo donax.</title>
        <authorList>
            <person name="Barrero R.A."/>
            <person name="Guerrero F.D."/>
            <person name="Moolhuijzen P."/>
            <person name="Goolsby J.A."/>
            <person name="Tidwell J."/>
            <person name="Bellgard S.E."/>
            <person name="Bellgard M.I."/>
        </authorList>
    </citation>
    <scope>NUCLEOTIDE SEQUENCE</scope>
    <source>
        <tissue evidence="2">Shoot tissue taken approximately 20 cm above the soil surface</tissue>
    </source>
</reference>
<evidence type="ECO:0000313" key="2">
    <source>
        <dbReference type="EMBL" id="JAD98131.1"/>
    </source>
</evidence>
<proteinExistence type="predicted"/>
<accession>A0A0A9EDL4</accession>
<dbReference type="EMBL" id="GBRH01199764">
    <property type="protein sequence ID" value="JAD98131.1"/>
    <property type="molecule type" value="Transcribed_RNA"/>
</dbReference>
<protein>
    <submittedName>
        <fullName evidence="2">Uncharacterized protein</fullName>
    </submittedName>
</protein>
<dbReference type="AlphaFoldDB" id="A0A0A9EDL4"/>
<organism evidence="2">
    <name type="scientific">Arundo donax</name>
    <name type="common">Giant reed</name>
    <name type="synonym">Donax arundinaceus</name>
    <dbReference type="NCBI Taxonomy" id="35708"/>
    <lineage>
        <taxon>Eukaryota</taxon>
        <taxon>Viridiplantae</taxon>
        <taxon>Streptophyta</taxon>
        <taxon>Embryophyta</taxon>
        <taxon>Tracheophyta</taxon>
        <taxon>Spermatophyta</taxon>
        <taxon>Magnoliopsida</taxon>
        <taxon>Liliopsida</taxon>
        <taxon>Poales</taxon>
        <taxon>Poaceae</taxon>
        <taxon>PACMAD clade</taxon>
        <taxon>Arundinoideae</taxon>
        <taxon>Arundineae</taxon>
        <taxon>Arundo</taxon>
    </lineage>
</organism>
<keyword evidence="1" id="KW-0472">Membrane</keyword>
<evidence type="ECO:0000256" key="1">
    <source>
        <dbReference type="SAM" id="Phobius"/>
    </source>
</evidence>
<name>A0A0A9EDL4_ARUDO</name>
<reference evidence="2" key="1">
    <citation type="submission" date="2014-09" db="EMBL/GenBank/DDBJ databases">
        <authorList>
            <person name="Magalhaes I.L.F."/>
            <person name="Oliveira U."/>
            <person name="Santos F.R."/>
            <person name="Vidigal T.H.D.A."/>
            <person name="Brescovit A.D."/>
            <person name="Santos A.J."/>
        </authorList>
    </citation>
    <scope>NUCLEOTIDE SEQUENCE</scope>
    <source>
        <tissue evidence="2">Shoot tissue taken approximately 20 cm above the soil surface</tissue>
    </source>
</reference>
<keyword evidence="1" id="KW-0812">Transmembrane</keyword>